<dbReference type="PANTHER" id="PTHR12526:SF510">
    <property type="entry name" value="D-INOSITOL 3-PHOSPHATE GLYCOSYLTRANSFERASE"/>
    <property type="match status" value="1"/>
</dbReference>
<feature type="domain" description="Glycosyltransferase subfamily 4-like N-terminal" evidence="3">
    <location>
        <begin position="23"/>
        <end position="186"/>
    </location>
</feature>
<dbReference type="Pfam" id="PF13692">
    <property type="entry name" value="Glyco_trans_1_4"/>
    <property type="match status" value="1"/>
</dbReference>
<dbReference type="RefSeq" id="WP_275226972.1">
    <property type="nucleotide sequence ID" value="NZ_JARESE010000010.1"/>
</dbReference>
<accession>A0ABT5WNP5</accession>
<dbReference type="SUPFAM" id="SSF53756">
    <property type="entry name" value="UDP-Glycosyltransferase/glycogen phosphorylase"/>
    <property type="match status" value="1"/>
</dbReference>
<dbReference type="EMBL" id="JARESE010000010">
    <property type="protein sequence ID" value="MDE8650892.1"/>
    <property type="molecule type" value="Genomic_DNA"/>
</dbReference>
<proteinExistence type="predicted"/>
<dbReference type="Gene3D" id="3.40.50.2000">
    <property type="entry name" value="Glycogen Phosphorylase B"/>
    <property type="match status" value="2"/>
</dbReference>
<evidence type="ECO:0000313" key="5">
    <source>
        <dbReference type="Proteomes" id="UP001216253"/>
    </source>
</evidence>
<dbReference type="InterPro" id="IPR028098">
    <property type="entry name" value="Glyco_trans_4-like_N"/>
</dbReference>
<protein>
    <submittedName>
        <fullName evidence="4">Glycosyltransferase</fullName>
    </submittedName>
</protein>
<evidence type="ECO:0000259" key="3">
    <source>
        <dbReference type="Pfam" id="PF13439"/>
    </source>
</evidence>
<dbReference type="Proteomes" id="UP001216253">
    <property type="component" value="Unassembled WGS sequence"/>
</dbReference>
<sequence length="401" mass="43704">MHGVTDSMQRPLRIVVPIHSFEPGGVERVALGLAREWSAANHHVTVVLGRPEGAERDQAPPLDYWRIPTCRSTAGFETPWMIHSLYSRLVRDQADIVFCPGNTYAVVGAAMRVLLGDQCPPLVLKISNDLIRADMPPLLRRGYRVWLRMQGSLFDRLVAMAPPMQREIRESTRAHANQIAIITNPVLPRRRLERLAAIRRKPASPWGMHYAAAGRLAPQKNLDLLLHAFARAARPADRLTIAGEGPERGRLEALARHLGIAAQVSLPGHLPSIEALLASADAFVLSSAYEGLPGAVVEALAAGLPVVATDCSASMADLLDGGRQGLLVPVGDEHALAAALADVRGFAFDPARSRAIAARFELETASARYLDMMLELRRQAARQREQTLAWSSCRPPASGLF</sequence>
<keyword evidence="2" id="KW-0808">Transferase</keyword>
<dbReference type="Pfam" id="PF13439">
    <property type="entry name" value="Glyco_transf_4"/>
    <property type="match status" value="1"/>
</dbReference>
<keyword evidence="5" id="KW-1185">Reference proteome</keyword>
<gene>
    <name evidence="4" type="ORF">PYV00_04060</name>
</gene>
<dbReference type="PANTHER" id="PTHR12526">
    <property type="entry name" value="GLYCOSYLTRANSFERASE"/>
    <property type="match status" value="1"/>
</dbReference>
<comment type="caution">
    <text evidence="4">The sequence shown here is derived from an EMBL/GenBank/DDBJ whole genome shotgun (WGS) entry which is preliminary data.</text>
</comment>
<evidence type="ECO:0000256" key="1">
    <source>
        <dbReference type="ARBA" id="ARBA00022676"/>
    </source>
</evidence>
<evidence type="ECO:0000313" key="4">
    <source>
        <dbReference type="EMBL" id="MDE8650892.1"/>
    </source>
</evidence>
<reference evidence="4 5" key="1">
    <citation type="submission" date="2023-03" db="EMBL/GenBank/DDBJ databases">
        <title>NovoSphingobium album sp. nov. isolated from polycyclic aromatic hydrocarbons- and heavy-metal polluted soil.</title>
        <authorList>
            <person name="Liu Z."/>
            <person name="Wang K."/>
        </authorList>
    </citation>
    <scope>NUCLEOTIDE SEQUENCE [LARGE SCALE GENOMIC DNA]</scope>
    <source>
        <strain evidence="4 5">H3SJ31-1</strain>
    </source>
</reference>
<name>A0ABT5WNP5_9SPHN</name>
<keyword evidence="1" id="KW-0328">Glycosyltransferase</keyword>
<evidence type="ECO:0000256" key="2">
    <source>
        <dbReference type="ARBA" id="ARBA00022679"/>
    </source>
</evidence>
<organism evidence="4 5">
    <name type="scientific">Novosphingobium album</name>
    <name type="common">ex Liu et al. 2023</name>
    <dbReference type="NCBI Taxonomy" id="3031130"/>
    <lineage>
        <taxon>Bacteria</taxon>
        <taxon>Pseudomonadati</taxon>
        <taxon>Pseudomonadota</taxon>
        <taxon>Alphaproteobacteria</taxon>
        <taxon>Sphingomonadales</taxon>
        <taxon>Sphingomonadaceae</taxon>
        <taxon>Novosphingobium</taxon>
    </lineage>
</organism>
<dbReference type="CDD" id="cd03811">
    <property type="entry name" value="GT4_GT28_WabH-like"/>
    <property type="match status" value="1"/>
</dbReference>